<dbReference type="CDD" id="cd06261">
    <property type="entry name" value="TM_PBP2"/>
    <property type="match status" value="1"/>
</dbReference>
<dbReference type="PANTHER" id="PTHR43744:SF2">
    <property type="entry name" value="ARABINOOLIGOSACCHARIDES TRANSPORT SYSTEM PERMEASE PROTEIN ARAQ"/>
    <property type="match status" value="1"/>
</dbReference>
<evidence type="ECO:0000256" key="1">
    <source>
        <dbReference type="ARBA" id="ARBA00004651"/>
    </source>
</evidence>
<keyword evidence="10" id="KW-1185">Reference proteome</keyword>
<evidence type="ECO:0000256" key="3">
    <source>
        <dbReference type="ARBA" id="ARBA00022475"/>
    </source>
</evidence>
<evidence type="ECO:0000259" key="8">
    <source>
        <dbReference type="PROSITE" id="PS50928"/>
    </source>
</evidence>
<evidence type="ECO:0000313" key="10">
    <source>
        <dbReference type="Proteomes" id="UP000325292"/>
    </source>
</evidence>
<keyword evidence="2 7" id="KW-0813">Transport</keyword>
<dbReference type="Proteomes" id="UP000325292">
    <property type="component" value="Chromosome"/>
</dbReference>
<keyword evidence="3" id="KW-1003">Cell membrane</keyword>
<feature type="transmembrane region" description="Helical" evidence="7">
    <location>
        <begin position="139"/>
        <end position="160"/>
    </location>
</feature>
<reference evidence="9 10" key="1">
    <citation type="journal article" date="2019" name="Sci. Rep.">
        <title>Sulfobacillus thermotolerans: new insights into resistance and metabolic capacities of acidophilic chemolithotrophs.</title>
        <authorList>
            <person name="Panyushkina A.E."/>
            <person name="Babenko V.V."/>
            <person name="Nikitina A.S."/>
            <person name="Selezneva O.V."/>
            <person name="Tsaplina I.A."/>
            <person name="Letarova M.A."/>
            <person name="Kostryukova E.S."/>
            <person name="Letarov A.V."/>
        </authorList>
    </citation>
    <scope>NUCLEOTIDE SEQUENCE [LARGE SCALE GENOMIC DNA]</scope>
    <source>
        <strain evidence="9 10">Kr1</strain>
    </source>
</reference>
<evidence type="ECO:0000313" key="9">
    <source>
        <dbReference type="EMBL" id="AUW94314.1"/>
    </source>
</evidence>
<gene>
    <name evidence="9" type="ORF">BXT84_10500</name>
</gene>
<dbReference type="PROSITE" id="PS50928">
    <property type="entry name" value="ABC_TM1"/>
    <property type="match status" value="1"/>
</dbReference>
<organism evidence="9 10">
    <name type="scientific">Sulfobacillus thermotolerans</name>
    <dbReference type="NCBI Taxonomy" id="338644"/>
    <lineage>
        <taxon>Bacteria</taxon>
        <taxon>Bacillati</taxon>
        <taxon>Bacillota</taxon>
        <taxon>Clostridia</taxon>
        <taxon>Eubacteriales</taxon>
        <taxon>Clostridiales Family XVII. Incertae Sedis</taxon>
        <taxon>Sulfobacillus</taxon>
    </lineage>
</organism>
<keyword evidence="6 7" id="KW-0472">Membrane</keyword>
<protein>
    <recommendedName>
        <fullName evidence="8">ABC transmembrane type-1 domain-containing protein</fullName>
    </recommendedName>
</protein>
<comment type="similarity">
    <text evidence="7">Belongs to the binding-protein-dependent transport system permease family.</text>
</comment>
<keyword evidence="5 7" id="KW-1133">Transmembrane helix</keyword>
<dbReference type="PANTHER" id="PTHR43744">
    <property type="entry name" value="ABC TRANSPORTER PERMEASE PROTEIN MG189-RELATED-RELATED"/>
    <property type="match status" value="1"/>
</dbReference>
<accession>A0ABM6RSB4</accession>
<sequence length="275" mass="30241">MKKKLSASLLHIVVIIGFVISVFPVYWMFIAGTQSNQQILGVSPDLWIGHSLQANFHALMTNGSVDIFRAILNSIVIAGGTTIVAVTFSSMAGYGFARYQFRGRNTIFAVVLGALMIPAQVTLIPLFILMTHLHLIDTWWAIILPAVPSVFGVFLMRQAFLSFPEELIDAARIDGLSELSIYFRIVVPLSRSTLSALSIIVFLASWTNLLWPLVVLNNSSSYTIPVALSILESVQTLPNYGMVMLAASIATLPMLILFALLRRNFISGIMSGYSR</sequence>
<dbReference type="InterPro" id="IPR000515">
    <property type="entry name" value="MetI-like"/>
</dbReference>
<feature type="transmembrane region" description="Helical" evidence="7">
    <location>
        <begin position="106"/>
        <end position="133"/>
    </location>
</feature>
<feature type="domain" description="ABC transmembrane type-1" evidence="8">
    <location>
        <begin position="71"/>
        <end position="261"/>
    </location>
</feature>
<dbReference type="EMBL" id="CP019454">
    <property type="protein sequence ID" value="AUW94314.1"/>
    <property type="molecule type" value="Genomic_DNA"/>
</dbReference>
<feature type="transmembrane region" description="Helical" evidence="7">
    <location>
        <begin position="7"/>
        <end position="29"/>
    </location>
</feature>
<comment type="subcellular location">
    <subcellularLocation>
        <location evidence="1 7">Cell membrane</location>
        <topology evidence="1 7">Multi-pass membrane protein</topology>
    </subcellularLocation>
</comment>
<keyword evidence="4 7" id="KW-0812">Transmembrane</keyword>
<dbReference type="InterPro" id="IPR035906">
    <property type="entry name" value="MetI-like_sf"/>
</dbReference>
<evidence type="ECO:0000256" key="2">
    <source>
        <dbReference type="ARBA" id="ARBA00022448"/>
    </source>
</evidence>
<dbReference type="Gene3D" id="1.10.3720.10">
    <property type="entry name" value="MetI-like"/>
    <property type="match status" value="1"/>
</dbReference>
<feature type="transmembrane region" description="Helical" evidence="7">
    <location>
        <begin position="70"/>
        <end position="94"/>
    </location>
</feature>
<dbReference type="SUPFAM" id="SSF161098">
    <property type="entry name" value="MetI-like"/>
    <property type="match status" value="1"/>
</dbReference>
<evidence type="ECO:0000256" key="5">
    <source>
        <dbReference type="ARBA" id="ARBA00022989"/>
    </source>
</evidence>
<proteinExistence type="inferred from homology"/>
<evidence type="ECO:0000256" key="4">
    <source>
        <dbReference type="ARBA" id="ARBA00022692"/>
    </source>
</evidence>
<name>A0ABM6RSB4_9FIRM</name>
<feature type="transmembrane region" description="Helical" evidence="7">
    <location>
        <begin position="181"/>
        <end position="206"/>
    </location>
</feature>
<dbReference type="Pfam" id="PF00528">
    <property type="entry name" value="BPD_transp_1"/>
    <property type="match status" value="1"/>
</dbReference>
<feature type="transmembrane region" description="Helical" evidence="7">
    <location>
        <begin position="240"/>
        <end position="261"/>
    </location>
</feature>
<evidence type="ECO:0000256" key="6">
    <source>
        <dbReference type="ARBA" id="ARBA00023136"/>
    </source>
</evidence>
<evidence type="ECO:0000256" key="7">
    <source>
        <dbReference type="RuleBase" id="RU363032"/>
    </source>
</evidence>